<dbReference type="Proteomes" id="UP001259659">
    <property type="component" value="Unassembled WGS sequence"/>
</dbReference>
<evidence type="ECO:0000259" key="1">
    <source>
        <dbReference type="Pfam" id="PF07883"/>
    </source>
</evidence>
<evidence type="ECO:0000313" key="3">
    <source>
        <dbReference type="Proteomes" id="UP001259659"/>
    </source>
</evidence>
<dbReference type="Gene3D" id="2.60.120.10">
    <property type="entry name" value="Jelly Rolls"/>
    <property type="match status" value="1"/>
</dbReference>
<dbReference type="PANTHER" id="PTHR36440">
    <property type="entry name" value="PUTATIVE (AFU_ORTHOLOGUE AFUA_8G07350)-RELATED"/>
    <property type="match status" value="1"/>
</dbReference>
<reference evidence="2 3" key="1">
    <citation type="submission" date="2022-06" db="EMBL/GenBank/DDBJ databases">
        <title>Haloarcula sp. a new haloarchaeum isolate from saline soil.</title>
        <authorList>
            <person name="Strakova D."/>
            <person name="Galisteo C."/>
            <person name="Sanchez-Porro C."/>
            <person name="Ventosa A."/>
        </authorList>
    </citation>
    <scope>NUCLEOTIDE SEQUENCE [LARGE SCALE GENOMIC DNA]</scope>
    <source>
        <strain evidence="2 3">S1CR25-12</strain>
    </source>
</reference>
<dbReference type="EMBL" id="JAMQON010000003">
    <property type="protein sequence ID" value="MDS0260132.1"/>
    <property type="molecule type" value="Genomic_DNA"/>
</dbReference>
<dbReference type="InterPro" id="IPR011051">
    <property type="entry name" value="RmlC_Cupin_sf"/>
</dbReference>
<proteinExistence type="predicted"/>
<feature type="domain" description="Cupin type-2" evidence="1">
    <location>
        <begin position="49"/>
        <end position="116"/>
    </location>
</feature>
<organism evidence="2 3">
    <name type="scientific">Haloarcula saliterrae</name>
    <dbReference type="NCBI Taxonomy" id="2950534"/>
    <lineage>
        <taxon>Archaea</taxon>
        <taxon>Methanobacteriati</taxon>
        <taxon>Methanobacteriota</taxon>
        <taxon>Stenosarchaea group</taxon>
        <taxon>Halobacteria</taxon>
        <taxon>Halobacteriales</taxon>
        <taxon>Haloarculaceae</taxon>
        <taxon>Haloarcula</taxon>
    </lineage>
</organism>
<dbReference type="InterPro" id="IPR053146">
    <property type="entry name" value="QDO-like"/>
</dbReference>
<accession>A0ABU2FCZ1</accession>
<gene>
    <name evidence="2" type="ORF">NDI56_12075</name>
</gene>
<sequence length="167" mass="17947">MATSPAPGGEPTVLRAEDGEALWAVGILMVVKVDAGQTDGAYTLVDHTAPAGYETPYHVHHREDELFYVIDGRLECLHGEDAQNRVRAEPHDTVVLPRDVPHGFRVVGDEPCRMVVQVTPGGLEELFRSVGEPAPRLETPPPGEPDAAALAEAAAEYDLDILGPLPE</sequence>
<dbReference type="PANTHER" id="PTHR36440:SF1">
    <property type="entry name" value="PUTATIVE (AFU_ORTHOLOGUE AFUA_8G07350)-RELATED"/>
    <property type="match status" value="1"/>
</dbReference>
<evidence type="ECO:0000313" key="2">
    <source>
        <dbReference type="EMBL" id="MDS0260132.1"/>
    </source>
</evidence>
<dbReference type="InterPro" id="IPR014710">
    <property type="entry name" value="RmlC-like_jellyroll"/>
</dbReference>
<dbReference type="Pfam" id="PF07883">
    <property type="entry name" value="Cupin_2"/>
    <property type="match status" value="1"/>
</dbReference>
<protein>
    <submittedName>
        <fullName evidence="2">Cupin domain-containing protein</fullName>
    </submittedName>
</protein>
<dbReference type="RefSeq" id="WP_310919798.1">
    <property type="nucleotide sequence ID" value="NZ_JAMQON010000003.1"/>
</dbReference>
<name>A0ABU2FCZ1_9EURY</name>
<dbReference type="InterPro" id="IPR013096">
    <property type="entry name" value="Cupin_2"/>
</dbReference>
<comment type="caution">
    <text evidence="2">The sequence shown here is derived from an EMBL/GenBank/DDBJ whole genome shotgun (WGS) entry which is preliminary data.</text>
</comment>
<keyword evidence="3" id="KW-1185">Reference proteome</keyword>
<dbReference type="SUPFAM" id="SSF51182">
    <property type="entry name" value="RmlC-like cupins"/>
    <property type="match status" value="1"/>
</dbReference>